<proteinExistence type="predicted"/>
<feature type="compositionally biased region" description="Polar residues" evidence="1">
    <location>
        <begin position="108"/>
        <end position="123"/>
    </location>
</feature>
<keyword evidence="2" id="KW-1133">Transmembrane helix</keyword>
<evidence type="ECO:0000313" key="3">
    <source>
        <dbReference type="EMBL" id="KAF4652396.1"/>
    </source>
</evidence>
<evidence type="ECO:0000256" key="2">
    <source>
        <dbReference type="SAM" id="Phobius"/>
    </source>
</evidence>
<sequence>MDLPHAFTFRRPHSSLRFLAPNDTSAASTATHNDGATSAALFATVVFVGVIITVTLACVIQFVRGVKQTRESEEKRQIRLARERRTTVSSTENILAPSASQPVMGGRATSSMAGSLTSNTPAKSQEYVPNASYQHCGEAPRLEELPRTAAADDEYYDSARRAAEARRQAASIAARQLESITNGSAHASHTPRFKARPPRRHNRRCTTTKVPKETAVKKNISSL</sequence>
<evidence type="ECO:0000313" key="4">
    <source>
        <dbReference type="Proteomes" id="UP000570595"/>
    </source>
</evidence>
<feature type="transmembrane region" description="Helical" evidence="2">
    <location>
        <begin position="39"/>
        <end position="63"/>
    </location>
</feature>
<feature type="region of interest" description="Disordered" evidence="1">
    <location>
        <begin position="179"/>
        <end position="223"/>
    </location>
</feature>
<feature type="region of interest" description="Disordered" evidence="1">
    <location>
        <begin position="97"/>
        <end position="128"/>
    </location>
</feature>
<reference evidence="3 4" key="1">
    <citation type="submission" date="2020-04" db="EMBL/GenBank/DDBJ databases">
        <title>Perkinsus olseni comparative genomics.</title>
        <authorList>
            <person name="Bogema D.R."/>
        </authorList>
    </citation>
    <scope>NUCLEOTIDE SEQUENCE [LARGE SCALE GENOMIC DNA]</scope>
    <source>
        <strain evidence="3">ATCC PRA-179</strain>
    </source>
</reference>
<gene>
    <name evidence="3" type="ORF">FOZ61_009706</name>
</gene>
<feature type="compositionally biased region" description="Basic residues" evidence="1">
    <location>
        <begin position="189"/>
        <end position="206"/>
    </location>
</feature>
<dbReference type="Proteomes" id="UP000570595">
    <property type="component" value="Unassembled WGS sequence"/>
</dbReference>
<name>A0A7J6L157_PEROL</name>
<evidence type="ECO:0000256" key="1">
    <source>
        <dbReference type="SAM" id="MobiDB-lite"/>
    </source>
</evidence>
<accession>A0A7J6L157</accession>
<organism evidence="3 4">
    <name type="scientific">Perkinsus olseni</name>
    <name type="common">Perkinsus atlanticus</name>
    <dbReference type="NCBI Taxonomy" id="32597"/>
    <lineage>
        <taxon>Eukaryota</taxon>
        <taxon>Sar</taxon>
        <taxon>Alveolata</taxon>
        <taxon>Perkinsozoa</taxon>
        <taxon>Perkinsea</taxon>
        <taxon>Perkinsida</taxon>
        <taxon>Perkinsidae</taxon>
        <taxon>Perkinsus</taxon>
    </lineage>
</organism>
<comment type="caution">
    <text evidence="3">The sequence shown here is derived from an EMBL/GenBank/DDBJ whole genome shotgun (WGS) entry which is preliminary data.</text>
</comment>
<keyword evidence="2" id="KW-0812">Transmembrane</keyword>
<dbReference type="OrthoDB" id="10321576at2759"/>
<protein>
    <submittedName>
        <fullName evidence="3">Uncharacterized protein</fullName>
    </submittedName>
</protein>
<dbReference type="AlphaFoldDB" id="A0A7J6L157"/>
<dbReference type="EMBL" id="JABAHT010000729">
    <property type="protein sequence ID" value="KAF4652396.1"/>
    <property type="molecule type" value="Genomic_DNA"/>
</dbReference>
<keyword evidence="2" id="KW-0472">Membrane</keyword>